<name>A0A4V0ZKE3_9ACTN</name>
<keyword evidence="3" id="KW-0804">Transcription</keyword>
<dbReference type="InterPro" id="IPR000485">
    <property type="entry name" value="AsnC-type_HTH_dom"/>
</dbReference>
<evidence type="ECO:0000256" key="3">
    <source>
        <dbReference type="ARBA" id="ARBA00023163"/>
    </source>
</evidence>
<evidence type="ECO:0000256" key="2">
    <source>
        <dbReference type="ARBA" id="ARBA00023125"/>
    </source>
</evidence>
<dbReference type="InterPro" id="IPR019888">
    <property type="entry name" value="Tscrpt_reg_AsnC-like"/>
</dbReference>
<dbReference type="AlphaFoldDB" id="A0A4V0ZKE3"/>
<dbReference type="KEGG" id="strr:EKD16_24700"/>
<feature type="domain" description="Transcription regulator AsnC/Lrp ligand binding" evidence="4">
    <location>
        <begin position="66"/>
        <end position="136"/>
    </location>
</feature>
<evidence type="ECO:0000259" key="4">
    <source>
        <dbReference type="Pfam" id="PF01037"/>
    </source>
</evidence>
<dbReference type="PANTHER" id="PTHR30154:SF34">
    <property type="entry name" value="TRANSCRIPTIONAL REGULATOR AZLB"/>
    <property type="match status" value="1"/>
</dbReference>
<dbReference type="GO" id="GO:0005829">
    <property type="term" value="C:cytosol"/>
    <property type="evidence" value="ECO:0007669"/>
    <property type="project" value="TreeGrafter"/>
</dbReference>
<sequence>MDELDLALINAVQLSPRASWAELAEPLETDPSTLSRRWARLSADGEAWVTCYPGPPAVPTGAMAFIEVACRAGGVTSVAERLARHPHALNVEIVSGEYSVLVTAAAVSTQALSVYAMDVAAAVPGVRAVRLTPVARTASDGSHWRLDALDRGQQSAIGGSARDGRRPVRSLAGEREVMLALGEDGRMPYAQLSRRTGIPANTLRRRLAELLATQRLVLRCDTASSVAGWPVLVTVWLGVPAGEVHGVCADLTAMPETRMAATTAGRANAAAVLWLHRLEDLHEWERRLAEAHPGAVVQDRLVTVRQVKRMGRLIGADGRGVGHVPMDVWAEPAEAGEGLSALPSTG</sequence>
<keyword evidence="2" id="KW-0238">DNA-binding</keyword>
<dbReference type="Pfam" id="PF01037">
    <property type="entry name" value="AsnC_trans_reg"/>
    <property type="match status" value="1"/>
</dbReference>
<dbReference type="InterPro" id="IPR011008">
    <property type="entry name" value="Dimeric_a/b-barrel"/>
</dbReference>
<dbReference type="Pfam" id="PF13404">
    <property type="entry name" value="HTH_AsnC-type"/>
    <property type="match status" value="1"/>
</dbReference>
<dbReference type="Proteomes" id="UP000292235">
    <property type="component" value="Chromosome"/>
</dbReference>
<dbReference type="SMART" id="SM00344">
    <property type="entry name" value="HTH_ASNC"/>
    <property type="match status" value="1"/>
</dbReference>
<dbReference type="SUPFAM" id="SSF46785">
    <property type="entry name" value="Winged helix' DNA-binding domain"/>
    <property type="match status" value="1"/>
</dbReference>
<proteinExistence type="predicted"/>
<accession>A0A4V0ZKE3</accession>
<keyword evidence="7" id="KW-1185">Reference proteome</keyword>
<dbReference type="GO" id="GO:0043565">
    <property type="term" value="F:sequence-specific DNA binding"/>
    <property type="evidence" value="ECO:0007669"/>
    <property type="project" value="InterPro"/>
</dbReference>
<dbReference type="Gene3D" id="3.30.70.920">
    <property type="match status" value="1"/>
</dbReference>
<dbReference type="GO" id="GO:0043200">
    <property type="term" value="P:response to amino acid"/>
    <property type="evidence" value="ECO:0007669"/>
    <property type="project" value="TreeGrafter"/>
</dbReference>
<gene>
    <name evidence="6" type="ORF">EKD16_24700</name>
</gene>
<feature type="domain" description="HTH asnC-type" evidence="5">
    <location>
        <begin position="1"/>
        <end position="41"/>
    </location>
</feature>
<dbReference type="InterPro" id="IPR036388">
    <property type="entry name" value="WH-like_DNA-bd_sf"/>
</dbReference>
<dbReference type="PANTHER" id="PTHR30154">
    <property type="entry name" value="LEUCINE-RESPONSIVE REGULATORY PROTEIN"/>
    <property type="match status" value="1"/>
</dbReference>
<evidence type="ECO:0000259" key="5">
    <source>
        <dbReference type="Pfam" id="PF13404"/>
    </source>
</evidence>
<organism evidence="6 7">
    <name type="scientific">Streptomonospora litoralis</name>
    <dbReference type="NCBI Taxonomy" id="2498135"/>
    <lineage>
        <taxon>Bacteria</taxon>
        <taxon>Bacillati</taxon>
        <taxon>Actinomycetota</taxon>
        <taxon>Actinomycetes</taxon>
        <taxon>Streptosporangiales</taxon>
        <taxon>Nocardiopsidaceae</taxon>
        <taxon>Streptomonospora</taxon>
    </lineage>
</organism>
<protein>
    <submittedName>
        <fullName evidence="6">AsnC family protein</fullName>
    </submittedName>
</protein>
<reference evidence="6 7" key="1">
    <citation type="submission" date="2019-02" db="EMBL/GenBank/DDBJ databases">
        <authorList>
            <person name="Khodamoradi S."/>
            <person name="Hahnke R.L."/>
            <person name="Kaempfer P."/>
            <person name="Schumann P."/>
            <person name="Rohde M."/>
            <person name="Steinert M."/>
            <person name="Luzhetskyy A."/>
            <person name="Wink J."/>
            <person name="Ruckert C."/>
        </authorList>
    </citation>
    <scope>NUCLEOTIDE SEQUENCE [LARGE SCALE GENOMIC DNA]</scope>
    <source>
        <strain evidence="6 7">M2</strain>
    </source>
</reference>
<dbReference type="EMBL" id="CP036455">
    <property type="protein sequence ID" value="QBI56682.1"/>
    <property type="molecule type" value="Genomic_DNA"/>
</dbReference>
<evidence type="ECO:0000313" key="6">
    <source>
        <dbReference type="EMBL" id="QBI56682.1"/>
    </source>
</evidence>
<dbReference type="InterPro" id="IPR036390">
    <property type="entry name" value="WH_DNA-bd_sf"/>
</dbReference>
<evidence type="ECO:0000256" key="1">
    <source>
        <dbReference type="ARBA" id="ARBA00023015"/>
    </source>
</evidence>
<dbReference type="InterPro" id="IPR019887">
    <property type="entry name" value="Tscrpt_reg_AsnC/Lrp_C"/>
</dbReference>
<dbReference type="SUPFAM" id="SSF54909">
    <property type="entry name" value="Dimeric alpha+beta barrel"/>
    <property type="match status" value="1"/>
</dbReference>
<dbReference type="Pfam" id="PF13412">
    <property type="entry name" value="HTH_24"/>
    <property type="match status" value="1"/>
</dbReference>
<dbReference type="Gene3D" id="1.10.10.10">
    <property type="entry name" value="Winged helix-like DNA-binding domain superfamily/Winged helix DNA-binding domain"/>
    <property type="match status" value="2"/>
</dbReference>
<keyword evidence="1" id="KW-0805">Transcription regulation</keyword>
<evidence type="ECO:0000313" key="7">
    <source>
        <dbReference type="Proteomes" id="UP000292235"/>
    </source>
</evidence>
<dbReference type="RefSeq" id="WP_165498655.1">
    <property type="nucleotide sequence ID" value="NZ_CP036455.1"/>
</dbReference>